<protein>
    <submittedName>
        <fullName evidence="3">E3 ubiquitin-protein ligase CHFR</fullName>
    </submittedName>
</protein>
<dbReference type="CDD" id="cd00060">
    <property type="entry name" value="FHA"/>
    <property type="match status" value="1"/>
</dbReference>
<feature type="domain" description="FHA" evidence="2">
    <location>
        <begin position="29"/>
        <end position="81"/>
    </location>
</feature>
<dbReference type="SMART" id="SM00240">
    <property type="entry name" value="FHA"/>
    <property type="match status" value="1"/>
</dbReference>
<proteinExistence type="predicted"/>
<evidence type="ECO:0000256" key="1">
    <source>
        <dbReference type="SAM" id="MobiDB-lite"/>
    </source>
</evidence>
<dbReference type="Proteomes" id="UP000186817">
    <property type="component" value="Unassembled WGS sequence"/>
</dbReference>
<dbReference type="SUPFAM" id="SSF49879">
    <property type="entry name" value="SMAD/FHA domain"/>
    <property type="match status" value="1"/>
</dbReference>
<feature type="region of interest" description="Disordered" evidence="1">
    <location>
        <begin position="162"/>
        <end position="195"/>
    </location>
</feature>
<name>A0A1Q9DK09_SYMMI</name>
<dbReference type="AlphaFoldDB" id="A0A1Q9DK09"/>
<dbReference type="Gene3D" id="2.60.200.20">
    <property type="match status" value="1"/>
</dbReference>
<dbReference type="InterPro" id="IPR008984">
    <property type="entry name" value="SMAD_FHA_dom_sf"/>
</dbReference>
<dbReference type="EMBL" id="LSRX01000501">
    <property type="protein sequence ID" value="OLP95480.1"/>
    <property type="molecule type" value="Genomic_DNA"/>
</dbReference>
<dbReference type="PANTHER" id="PTHR23308">
    <property type="entry name" value="NUCLEAR INHIBITOR OF PROTEIN PHOSPHATASE-1"/>
    <property type="match status" value="1"/>
</dbReference>
<sequence length="218" mass="23046">MACGFLVPCAAGLPGFSAGRFPLPQSGATTIGRKATCSIVCQDETVSGLHCTVVSDLLAVTPRVELEDTSTNGTFLDDIKLTKGVLVPLAAGAVIRLGARIRFRLQLCNESAEHAEPRTSHRQALQRLNPLRHDADDPVEDGDSEKVAIAVELPPPPMIVGTAQGKPAEVRGRSTAEGTAACKDEVEVSKPQGRSRLLVLPGHVPPLKRPRPSERIGG</sequence>
<dbReference type="InterPro" id="IPR050923">
    <property type="entry name" value="Cell_Proc_Reg/RNA_Proc"/>
</dbReference>
<keyword evidence="4" id="KW-1185">Reference proteome</keyword>
<dbReference type="InterPro" id="IPR000253">
    <property type="entry name" value="FHA_dom"/>
</dbReference>
<reference evidence="3 4" key="1">
    <citation type="submission" date="2016-02" db="EMBL/GenBank/DDBJ databases">
        <title>Genome analysis of coral dinoflagellate symbionts highlights evolutionary adaptations to a symbiotic lifestyle.</title>
        <authorList>
            <person name="Aranda M."/>
            <person name="Li Y."/>
            <person name="Liew Y.J."/>
            <person name="Baumgarten S."/>
            <person name="Simakov O."/>
            <person name="Wilson M."/>
            <person name="Piel J."/>
            <person name="Ashoor H."/>
            <person name="Bougouffa S."/>
            <person name="Bajic V.B."/>
            <person name="Ryu T."/>
            <person name="Ravasi T."/>
            <person name="Bayer T."/>
            <person name="Micklem G."/>
            <person name="Kim H."/>
            <person name="Bhak J."/>
            <person name="Lajeunesse T.C."/>
            <person name="Voolstra C.R."/>
        </authorList>
    </citation>
    <scope>NUCLEOTIDE SEQUENCE [LARGE SCALE GENOMIC DNA]</scope>
    <source>
        <strain evidence="3 4">CCMP2467</strain>
    </source>
</reference>
<comment type="caution">
    <text evidence="3">The sequence shown here is derived from an EMBL/GenBank/DDBJ whole genome shotgun (WGS) entry which is preliminary data.</text>
</comment>
<dbReference type="Pfam" id="PF00498">
    <property type="entry name" value="FHA"/>
    <property type="match status" value="1"/>
</dbReference>
<evidence type="ECO:0000313" key="4">
    <source>
        <dbReference type="Proteomes" id="UP000186817"/>
    </source>
</evidence>
<evidence type="ECO:0000313" key="3">
    <source>
        <dbReference type="EMBL" id="OLP95480.1"/>
    </source>
</evidence>
<dbReference type="OrthoDB" id="409468at2759"/>
<dbReference type="PROSITE" id="PS50006">
    <property type="entry name" value="FHA_DOMAIN"/>
    <property type="match status" value="1"/>
</dbReference>
<evidence type="ECO:0000259" key="2">
    <source>
        <dbReference type="PROSITE" id="PS50006"/>
    </source>
</evidence>
<accession>A0A1Q9DK09</accession>
<organism evidence="3 4">
    <name type="scientific">Symbiodinium microadriaticum</name>
    <name type="common">Dinoflagellate</name>
    <name type="synonym">Zooxanthella microadriatica</name>
    <dbReference type="NCBI Taxonomy" id="2951"/>
    <lineage>
        <taxon>Eukaryota</taxon>
        <taxon>Sar</taxon>
        <taxon>Alveolata</taxon>
        <taxon>Dinophyceae</taxon>
        <taxon>Suessiales</taxon>
        <taxon>Symbiodiniaceae</taxon>
        <taxon>Symbiodinium</taxon>
    </lineage>
</organism>
<gene>
    <name evidence="3" type="primary">Chfr</name>
    <name evidence="3" type="ORF">AK812_SmicGene22418</name>
</gene>